<evidence type="ECO:0000256" key="4">
    <source>
        <dbReference type="ARBA" id="ARBA00022448"/>
    </source>
</evidence>
<dbReference type="PANTHER" id="PTHR31658">
    <property type="entry name" value="CONSERVED OLIGOMERIC GOLGI COMPLEX SUBUNIT 1"/>
    <property type="match status" value="1"/>
</dbReference>
<sequence length="832" mass="93653">MSLLDVEPNQLFETHSVGDIEQIRIQIRHEIEKKKEELRVMVGERYRDLIDAADSITNMTVLSHGVIADVHEISSKCSNTRSSQMVPSSKPPITRVDTFAAQIKLLIDLNKQMWLCLDGDNVLLASIFYQYAFYIKTNVDVEVSHSNLLRVQWKTIAHFQNSIVKHCEKLLLNQNSSSTQTCECFLSLALIEHLNTQELLDRYIALRSQAVKNSFKLTEDSNIAKENILNSYEILLNTLCCIHENFYSNTGLLWTHAKELLQVPVLNLMKTDYAALRNAKHLPDSVHNYKTSEMILKPIDMETVTSKILAWLSSMKQQVELGVERSLKFVMSLKLVQDIHNSAHDIPHNLVQVVRDLCLPDSLNIWKEMYVRLIVEKAKHLILIKWSHCFDSVHAEVLRSIKSCNSEKNKESELDLRWYTWKESNADLEVHEKKSLDTHPTSGLLLKSHGYTPRVVSLCNSIQTKISSLDKDLRVIDQLNENQVLTKHQTTCCEKSIAKLVEFLLEQINNDKVTQCTCVLLARVCSCLTQFCPALQNTLSTSQAESNWNQVVAILLSCNHKAWDRYIVLSKPHYFAMFSSLDTSAAGNMAYVLQTLAKWETVTIEDTQESNTEATTIQVPTQPGLALQESLVRFTSSLCRLSPSPYLRENLTREIFNFLLTKLTPLAENSLHSKQLVQRMNIQGLFDVKYLANVLATNQTVPAGVKQKITDFEKAIDVFDLEIIAPYLNENIDKCVGKTQCLLGVKSTHAHSSNSHVTVTSSANSCVVPLSKDVPWFPTLLLSNASQASTIAPLGHVPAKASKTVSSAAADVSSSLSASAKSTFFSVTEWFG</sequence>
<dbReference type="GO" id="GO:0015031">
    <property type="term" value="P:protein transport"/>
    <property type="evidence" value="ECO:0007669"/>
    <property type="project" value="UniProtKB-KW"/>
</dbReference>
<evidence type="ECO:0000256" key="7">
    <source>
        <dbReference type="ARBA" id="ARBA00023136"/>
    </source>
</evidence>
<dbReference type="PANTHER" id="PTHR31658:SF0">
    <property type="entry name" value="CONSERVED OLIGOMERIC GOLGI COMPLEX SUBUNIT 1"/>
    <property type="match status" value="1"/>
</dbReference>
<keyword evidence="4" id="KW-0813">Transport</keyword>
<name>A0A8D8M611_9HEMI</name>
<keyword evidence="6" id="KW-0333">Golgi apparatus</keyword>
<dbReference type="InterPro" id="IPR033370">
    <property type="entry name" value="COG1"/>
</dbReference>
<dbReference type="EMBL" id="HBUF01384563">
    <property type="protein sequence ID" value="CAG6731675.1"/>
    <property type="molecule type" value="Transcribed_RNA"/>
</dbReference>
<reference evidence="8" key="1">
    <citation type="submission" date="2021-05" db="EMBL/GenBank/DDBJ databases">
        <authorList>
            <person name="Alioto T."/>
            <person name="Alioto T."/>
            <person name="Gomez Garrido J."/>
        </authorList>
    </citation>
    <scope>NUCLEOTIDE SEQUENCE</scope>
</reference>
<comment type="similarity">
    <text evidence="2">Belongs to the COG1 family.</text>
</comment>
<evidence type="ECO:0000256" key="2">
    <source>
        <dbReference type="ARBA" id="ARBA00006653"/>
    </source>
</evidence>
<dbReference type="Pfam" id="PF08700">
    <property type="entry name" value="VPS51_Exo84_N"/>
    <property type="match status" value="1"/>
</dbReference>
<comment type="subcellular location">
    <subcellularLocation>
        <location evidence="1">Golgi apparatus membrane</location>
        <topology evidence="1">Peripheral membrane protein</topology>
    </subcellularLocation>
</comment>
<organism evidence="8">
    <name type="scientific">Cacopsylla melanoneura</name>
    <dbReference type="NCBI Taxonomy" id="428564"/>
    <lineage>
        <taxon>Eukaryota</taxon>
        <taxon>Metazoa</taxon>
        <taxon>Ecdysozoa</taxon>
        <taxon>Arthropoda</taxon>
        <taxon>Hexapoda</taxon>
        <taxon>Insecta</taxon>
        <taxon>Pterygota</taxon>
        <taxon>Neoptera</taxon>
        <taxon>Paraneoptera</taxon>
        <taxon>Hemiptera</taxon>
        <taxon>Sternorrhyncha</taxon>
        <taxon>Psylloidea</taxon>
        <taxon>Psyllidae</taxon>
        <taxon>Psyllinae</taxon>
        <taxon>Cacopsylla</taxon>
    </lineage>
</organism>
<dbReference type="AlphaFoldDB" id="A0A8D8M611"/>
<evidence type="ECO:0000256" key="5">
    <source>
        <dbReference type="ARBA" id="ARBA00022927"/>
    </source>
</evidence>
<protein>
    <recommendedName>
        <fullName evidence="3">Conserved oligomeric Golgi complex subunit 1</fullName>
    </recommendedName>
</protein>
<evidence type="ECO:0000256" key="6">
    <source>
        <dbReference type="ARBA" id="ARBA00023034"/>
    </source>
</evidence>
<accession>A0A8D8M611</accession>
<dbReference type="GO" id="GO:0017119">
    <property type="term" value="C:Golgi transport complex"/>
    <property type="evidence" value="ECO:0007669"/>
    <property type="project" value="InterPro"/>
</dbReference>
<dbReference type="GO" id="GO:0006891">
    <property type="term" value="P:intra-Golgi vesicle-mediated transport"/>
    <property type="evidence" value="ECO:0007669"/>
    <property type="project" value="InterPro"/>
</dbReference>
<keyword evidence="5" id="KW-0653">Protein transport</keyword>
<keyword evidence="7" id="KW-0472">Membrane</keyword>
<evidence type="ECO:0000256" key="3">
    <source>
        <dbReference type="ARBA" id="ARBA00020978"/>
    </source>
</evidence>
<evidence type="ECO:0000256" key="1">
    <source>
        <dbReference type="ARBA" id="ARBA00004395"/>
    </source>
</evidence>
<dbReference type="GO" id="GO:0000139">
    <property type="term" value="C:Golgi membrane"/>
    <property type="evidence" value="ECO:0007669"/>
    <property type="project" value="UniProtKB-SubCell"/>
</dbReference>
<proteinExistence type="inferred from homology"/>
<dbReference type="EMBL" id="HBUF01050198">
    <property type="protein sequence ID" value="CAG6621448.1"/>
    <property type="molecule type" value="Transcribed_RNA"/>
</dbReference>
<evidence type="ECO:0000313" key="8">
    <source>
        <dbReference type="EMBL" id="CAG6621448.1"/>
    </source>
</evidence>